<evidence type="ECO:0000313" key="1">
    <source>
        <dbReference type="EMBL" id="VDG28944.1"/>
    </source>
</evidence>
<reference evidence="1 2" key="1">
    <citation type="submission" date="2018-11" db="EMBL/GenBank/DDBJ databases">
        <authorList>
            <person name="Wuyts S."/>
        </authorList>
    </citation>
    <scope>NUCLEOTIDE SEQUENCE [LARGE SCALE GENOMIC DNA]</scope>
    <source>
        <strain evidence="1">Lactobacillus mudanjiangensis AMBF249</strain>
    </source>
</reference>
<sequence length="61" mass="7226">MIENKQIQSILEEIETINLDTLREAFINEKDPTRQELLNALYTYALDEKQKKVISQNEFVI</sequence>
<accession>A0A660E2S4</accession>
<proteinExistence type="predicted"/>
<organism evidence="1 2">
    <name type="scientific">Lactiplantibacillus mudanjiangensis</name>
    <dbReference type="NCBI Taxonomy" id="1296538"/>
    <lineage>
        <taxon>Bacteria</taxon>
        <taxon>Bacillati</taxon>
        <taxon>Bacillota</taxon>
        <taxon>Bacilli</taxon>
        <taxon>Lactobacillales</taxon>
        <taxon>Lactobacillaceae</taxon>
        <taxon>Lactiplantibacillus</taxon>
    </lineage>
</organism>
<dbReference type="EMBL" id="UYIG01000127">
    <property type="protein sequence ID" value="VDG28944.1"/>
    <property type="molecule type" value="Genomic_DNA"/>
</dbReference>
<name>A0A660E2S4_9LACO</name>
<dbReference type="AlphaFoldDB" id="A0A660E2S4"/>
<keyword evidence="2" id="KW-1185">Reference proteome</keyword>
<dbReference type="RefSeq" id="WP_130851932.1">
    <property type="nucleotide sequence ID" value="NZ_UYIG01000127.1"/>
</dbReference>
<evidence type="ECO:0000313" key="2">
    <source>
        <dbReference type="Proteomes" id="UP000289996"/>
    </source>
</evidence>
<gene>
    <name evidence="1" type="ORF">MUDAN_MDHGFNIF_03338</name>
</gene>
<protein>
    <submittedName>
        <fullName evidence="1">Uncharacterized protein</fullName>
    </submittedName>
</protein>
<dbReference type="Proteomes" id="UP000289996">
    <property type="component" value="Unassembled WGS sequence"/>
</dbReference>
<dbReference type="OrthoDB" id="2246697at2"/>